<gene>
    <name evidence="2" type="ORF">A2W32_00015</name>
</gene>
<feature type="domain" description="Phosphoribosyltransferase" evidence="1">
    <location>
        <begin position="7"/>
        <end position="192"/>
    </location>
</feature>
<dbReference type="Gene3D" id="3.40.50.2020">
    <property type="match status" value="1"/>
</dbReference>
<protein>
    <recommendedName>
        <fullName evidence="1">Phosphoribosyltransferase domain-containing protein</fullName>
    </recommendedName>
</protein>
<accession>A0A1F4V458</accession>
<dbReference type="Proteomes" id="UP000177371">
    <property type="component" value="Unassembled WGS sequence"/>
</dbReference>
<comment type="caution">
    <text evidence="2">The sequence shown here is derived from an EMBL/GenBank/DDBJ whole genome shotgun (WGS) entry which is preliminary data.</text>
</comment>
<dbReference type="SUPFAM" id="SSF53271">
    <property type="entry name" value="PRTase-like"/>
    <property type="match status" value="1"/>
</dbReference>
<evidence type="ECO:0000313" key="2">
    <source>
        <dbReference type="EMBL" id="OGC51992.1"/>
    </source>
</evidence>
<dbReference type="InterPro" id="IPR029057">
    <property type="entry name" value="PRTase-like"/>
</dbReference>
<dbReference type="Gene3D" id="3.30.1310.20">
    <property type="entry name" value="PRTase-like"/>
    <property type="match status" value="1"/>
</dbReference>
<proteinExistence type="predicted"/>
<dbReference type="AlphaFoldDB" id="A0A1F4V458"/>
<dbReference type="Pfam" id="PF00156">
    <property type="entry name" value="Pribosyltran"/>
    <property type="match status" value="1"/>
</dbReference>
<sequence length="210" mass="23749">MVFEDRKDAGEKLAEKLLNENITPKDSILLALPRGGIPVALEIHKKLNIPYDILISRKLGSPENPEFGFGAISENNSIYLNIETINEYGITEKYINDVILKEKHEMQRRIDLYRKGDNLKDIKGKTAILVDDGIATGVTTKAAIQAAKSLETKEVWICTPVCPKDTYEELKKECTKVISLLTPKYLFAIGEYYKNFEQLSDETIINILKT</sequence>
<reference evidence="2 3" key="1">
    <citation type="journal article" date="2016" name="Nat. Commun.">
        <title>Thousands of microbial genomes shed light on interconnected biogeochemical processes in an aquifer system.</title>
        <authorList>
            <person name="Anantharaman K."/>
            <person name="Brown C.T."/>
            <person name="Hug L.A."/>
            <person name="Sharon I."/>
            <person name="Castelle C.J."/>
            <person name="Probst A.J."/>
            <person name="Thomas B.C."/>
            <person name="Singh A."/>
            <person name="Wilkins M.J."/>
            <person name="Karaoz U."/>
            <person name="Brodie E.L."/>
            <person name="Williams K.H."/>
            <person name="Hubbard S.S."/>
            <person name="Banfield J.F."/>
        </authorList>
    </citation>
    <scope>NUCLEOTIDE SEQUENCE [LARGE SCALE GENOMIC DNA]</scope>
</reference>
<dbReference type="CDD" id="cd06223">
    <property type="entry name" value="PRTases_typeI"/>
    <property type="match status" value="1"/>
</dbReference>
<dbReference type="EMBL" id="MEUT01000005">
    <property type="protein sequence ID" value="OGC51992.1"/>
    <property type="molecule type" value="Genomic_DNA"/>
</dbReference>
<dbReference type="InterPro" id="IPR000836">
    <property type="entry name" value="PRTase_dom"/>
</dbReference>
<evidence type="ECO:0000259" key="1">
    <source>
        <dbReference type="Pfam" id="PF00156"/>
    </source>
</evidence>
<evidence type="ECO:0000313" key="3">
    <source>
        <dbReference type="Proteomes" id="UP000177371"/>
    </source>
</evidence>
<organism evidence="2 3">
    <name type="scientific">candidate division WWE3 bacterium RBG_16_37_10</name>
    <dbReference type="NCBI Taxonomy" id="1802610"/>
    <lineage>
        <taxon>Bacteria</taxon>
        <taxon>Katanobacteria</taxon>
    </lineage>
</organism>
<dbReference type="STRING" id="1802610.A2W32_00015"/>
<name>A0A1F4V458_UNCKA</name>